<accession>A0A5C4RR06</accession>
<keyword evidence="3" id="KW-0282">Flagellum</keyword>
<feature type="signal peptide" evidence="1">
    <location>
        <begin position="1"/>
        <end position="33"/>
    </location>
</feature>
<feature type="domain" description="Flagella basal body P-ring formation protein FlgA SAF" evidence="2">
    <location>
        <begin position="155"/>
        <end position="251"/>
    </location>
</feature>
<dbReference type="PANTHER" id="PTHR36307">
    <property type="entry name" value="FLAGELLA BASAL BODY P-RING FORMATION PROTEIN FLGA"/>
    <property type="match status" value="1"/>
</dbReference>
<keyword evidence="3" id="KW-0966">Cell projection</keyword>
<dbReference type="AlphaFoldDB" id="A0A5C4RR06"/>
<dbReference type="EMBL" id="SMDR01000003">
    <property type="protein sequence ID" value="TNJ33241.1"/>
    <property type="molecule type" value="Genomic_DNA"/>
</dbReference>
<dbReference type="GO" id="GO:0044780">
    <property type="term" value="P:bacterial-type flagellum assembly"/>
    <property type="evidence" value="ECO:0007669"/>
    <property type="project" value="InterPro"/>
</dbReference>
<evidence type="ECO:0000313" key="3">
    <source>
        <dbReference type="EMBL" id="TNJ33241.1"/>
    </source>
</evidence>
<evidence type="ECO:0000313" key="4">
    <source>
        <dbReference type="Proteomes" id="UP000305760"/>
    </source>
</evidence>
<dbReference type="OrthoDB" id="6024639at2"/>
<dbReference type="Gene3D" id="2.30.30.760">
    <property type="match status" value="1"/>
</dbReference>
<dbReference type="PANTHER" id="PTHR36307:SF1">
    <property type="entry name" value="FLAGELLA BASAL BODY P-RING FORMATION PROTEIN FLGA"/>
    <property type="match status" value="1"/>
</dbReference>
<dbReference type="Pfam" id="PF13144">
    <property type="entry name" value="ChapFlgA"/>
    <property type="match status" value="1"/>
</dbReference>
<sequence>MPACCRRPIKSSRRSTICAADMSVLLSPLLAIASLASPAPMHKLPNDMLEDAVEAAVTARLSARRSTASVVRIAVMPEQQVPPGSISIDVGEAAGQWPRKWSALPLRVIVDGRVVRRLTARVELHDPQRRLVYGDRSQAGWPADRIVLDEAEIDVVAPSDELVRNQADLIGLRAKRGRRAGEVVWRSDFEPIPDVSARSRVSVSLEHGRIRLSTGAIALEDASIGQQVSVLPDLSERPVLAVVVAKNQVMIDAKPQ</sequence>
<organism evidence="3 4">
    <name type="scientific">Arenimonas terrae</name>
    <dbReference type="NCBI Taxonomy" id="2546226"/>
    <lineage>
        <taxon>Bacteria</taxon>
        <taxon>Pseudomonadati</taxon>
        <taxon>Pseudomonadota</taxon>
        <taxon>Gammaproteobacteria</taxon>
        <taxon>Lysobacterales</taxon>
        <taxon>Lysobacteraceae</taxon>
        <taxon>Arenimonas</taxon>
    </lineage>
</organism>
<keyword evidence="3" id="KW-0969">Cilium</keyword>
<comment type="caution">
    <text evidence="3">The sequence shown here is derived from an EMBL/GenBank/DDBJ whole genome shotgun (WGS) entry which is preliminary data.</text>
</comment>
<keyword evidence="4" id="KW-1185">Reference proteome</keyword>
<reference evidence="3 4" key="1">
    <citation type="submission" date="2019-03" db="EMBL/GenBank/DDBJ databases">
        <title>Arenimonas daejeonensis sp. nov., isolated from compost.</title>
        <authorList>
            <person name="Jeon C.O."/>
        </authorList>
    </citation>
    <scope>NUCLEOTIDE SEQUENCE [LARGE SCALE GENOMIC DNA]</scope>
    <source>
        <strain evidence="3 4">R29</strain>
    </source>
</reference>
<dbReference type="InterPro" id="IPR017585">
    <property type="entry name" value="SAF_FlgA"/>
</dbReference>
<evidence type="ECO:0000256" key="1">
    <source>
        <dbReference type="SAM" id="SignalP"/>
    </source>
</evidence>
<gene>
    <name evidence="3" type="primary">flgA</name>
    <name evidence="3" type="ORF">E1B00_13160</name>
</gene>
<feature type="chain" id="PRO_5022709210" evidence="1">
    <location>
        <begin position="34"/>
        <end position="256"/>
    </location>
</feature>
<protein>
    <submittedName>
        <fullName evidence="3">Flagellar basal body P-ring formation protein FlgA</fullName>
    </submittedName>
</protein>
<dbReference type="Proteomes" id="UP000305760">
    <property type="component" value="Unassembled WGS sequence"/>
</dbReference>
<dbReference type="NCBIfam" id="TIGR03170">
    <property type="entry name" value="flgA_cterm"/>
    <property type="match status" value="1"/>
</dbReference>
<proteinExistence type="predicted"/>
<name>A0A5C4RR06_9GAMM</name>
<keyword evidence="1" id="KW-0732">Signal</keyword>
<dbReference type="InterPro" id="IPR039246">
    <property type="entry name" value="Flagellar_FlgA"/>
</dbReference>
<evidence type="ECO:0000259" key="2">
    <source>
        <dbReference type="Pfam" id="PF13144"/>
    </source>
</evidence>